<dbReference type="InterPro" id="IPR046335">
    <property type="entry name" value="LacI/GalR-like_sensor"/>
</dbReference>
<gene>
    <name evidence="5" type="ORF">BKA15_001080</name>
</gene>
<dbReference type="SMART" id="SM00354">
    <property type="entry name" value="HTH_LACI"/>
    <property type="match status" value="1"/>
</dbReference>
<dbReference type="GO" id="GO:0000976">
    <property type="term" value="F:transcription cis-regulatory region binding"/>
    <property type="evidence" value="ECO:0007669"/>
    <property type="project" value="TreeGrafter"/>
</dbReference>
<keyword evidence="1" id="KW-0805">Transcription regulation</keyword>
<dbReference type="AlphaFoldDB" id="A0A7Y9LBE7"/>
<dbReference type="RefSeq" id="WP_218871077.1">
    <property type="nucleotide sequence ID" value="NZ_JACCBU010000001.1"/>
</dbReference>
<dbReference type="InterPro" id="IPR000843">
    <property type="entry name" value="HTH_LacI"/>
</dbReference>
<evidence type="ECO:0000256" key="1">
    <source>
        <dbReference type="ARBA" id="ARBA00023015"/>
    </source>
</evidence>
<comment type="caution">
    <text evidence="5">The sequence shown here is derived from an EMBL/GenBank/DDBJ whole genome shotgun (WGS) entry which is preliminary data.</text>
</comment>
<dbReference type="CDD" id="cd06267">
    <property type="entry name" value="PBP1_LacI_sugar_binding-like"/>
    <property type="match status" value="1"/>
</dbReference>
<evidence type="ECO:0000313" key="6">
    <source>
        <dbReference type="Proteomes" id="UP000569914"/>
    </source>
</evidence>
<protein>
    <submittedName>
        <fullName evidence="5">DNA-binding LacI/PurR family transcriptional regulator</fullName>
    </submittedName>
</protein>
<dbReference type="CDD" id="cd01392">
    <property type="entry name" value="HTH_LacI"/>
    <property type="match status" value="1"/>
</dbReference>
<keyword evidence="6" id="KW-1185">Reference proteome</keyword>
<sequence length="343" mass="37097">MVDQQSDAEQRIVSVRDVAALARVSPTTVSNVLSGNRPVATATQDRVRHAIEELGYRPNLSARNLRLRRAGLIALAVPEIDVPYFAELVRLIVQAARRRGYTVLIDQTEGDAEAERFVLGGMNPGMVDGILFSPLGTDRAEFEQRRNRTPLVLLGERITGRGIDHVGIDNVAAAAAATRHLAEQGRRRIAALGHRTESGTAALRSQGYRQALDQAGLPYDEDLVVITHGYHRTNGAMAVRQLLQQGDPPDALFCYNDLLALGALRALHDAGLRVPEDVAVVGFDDIDDGRYSIPTLSTIAPDKAGIAEASLDLLLARIAGPGAEPSQLTVPYTLEVRESSRPL</sequence>
<dbReference type="Gene3D" id="1.10.260.40">
    <property type="entry name" value="lambda repressor-like DNA-binding domains"/>
    <property type="match status" value="1"/>
</dbReference>
<proteinExistence type="predicted"/>
<dbReference type="Gene3D" id="3.40.50.2300">
    <property type="match status" value="2"/>
</dbReference>
<accession>A0A7Y9LBE7</accession>
<reference evidence="5 6" key="1">
    <citation type="submission" date="2020-07" db="EMBL/GenBank/DDBJ databases">
        <title>Sequencing the genomes of 1000 actinobacteria strains.</title>
        <authorList>
            <person name="Klenk H.-P."/>
        </authorList>
    </citation>
    <scope>NUCLEOTIDE SEQUENCE [LARGE SCALE GENOMIC DNA]</scope>
    <source>
        <strain evidence="5 6">DSM 22083</strain>
    </source>
</reference>
<evidence type="ECO:0000313" key="5">
    <source>
        <dbReference type="EMBL" id="NYE69751.1"/>
    </source>
</evidence>
<evidence type="ECO:0000256" key="3">
    <source>
        <dbReference type="ARBA" id="ARBA00023163"/>
    </source>
</evidence>
<dbReference type="Pfam" id="PF00356">
    <property type="entry name" value="LacI"/>
    <property type="match status" value="1"/>
</dbReference>
<dbReference type="InterPro" id="IPR010982">
    <property type="entry name" value="Lambda_DNA-bd_dom_sf"/>
</dbReference>
<evidence type="ECO:0000256" key="2">
    <source>
        <dbReference type="ARBA" id="ARBA00023125"/>
    </source>
</evidence>
<keyword evidence="2 5" id="KW-0238">DNA-binding</keyword>
<dbReference type="GO" id="GO:0003700">
    <property type="term" value="F:DNA-binding transcription factor activity"/>
    <property type="evidence" value="ECO:0007669"/>
    <property type="project" value="TreeGrafter"/>
</dbReference>
<keyword evidence="3" id="KW-0804">Transcription</keyword>
<dbReference type="PROSITE" id="PS00356">
    <property type="entry name" value="HTH_LACI_1"/>
    <property type="match status" value="1"/>
</dbReference>
<dbReference type="SUPFAM" id="SSF53822">
    <property type="entry name" value="Periplasmic binding protein-like I"/>
    <property type="match status" value="1"/>
</dbReference>
<dbReference type="Proteomes" id="UP000569914">
    <property type="component" value="Unassembled WGS sequence"/>
</dbReference>
<evidence type="ECO:0000259" key="4">
    <source>
        <dbReference type="PROSITE" id="PS50932"/>
    </source>
</evidence>
<dbReference type="PROSITE" id="PS50932">
    <property type="entry name" value="HTH_LACI_2"/>
    <property type="match status" value="1"/>
</dbReference>
<dbReference type="PANTHER" id="PTHR30146:SF153">
    <property type="entry name" value="LACTOSE OPERON REPRESSOR"/>
    <property type="match status" value="1"/>
</dbReference>
<dbReference type="PANTHER" id="PTHR30146">
    <property type="entry name" value="LACI-RELATED TRANSCRIPTIONAL REPRESSOR"/>
    <property type="match status" value="1"/>
</dbReference>
<dbReference type="EMBL" id="JACCBU010000001">
    <property type="protein sequence ID" value="NYE69751.1"/>
    <property type="molecule type" value="Genomic_DNA"/>
</dbReference>
<name>A0A7Y9LBE7_9ACTN</name>
<dbReference type="InterPro" id="IPR028082">
    <property type="entry name" value="Peripla_BP_I"/>
</dbReference>
<organism evidence="5 6">
    <name type="scientific">Microlunatus parietis</name>
    <dbReference type="NCBI Taxonomy" id="682979"/>
    <lineage>
        <taxon>Bacteria</taxon>
        <taxon>Bacillati</taxon>
        <taxon>Actinomycetota</taxon>
        <taxon>Actinomycetes</taxon>
        <taxon>Propionibacteriales</taxon>
        <taxon>Propionibacteriaceae</taxon>
        <taxon>Microlunatus</taxon>
    </lineage>
</organism>
<feature type="domain" description="HTH lacI-type" evidence="4">
    <location>
        <begin position="13"/>
        <end position="67"/>
    </location>
</feature>
<dbReference type="Pfam" id="PF13377">
    <property type="entry name" value="Peripla_BP_3"/>
    <property type="match status" value="1"/>
</dbReference>
<dbReference type="SUPFAM" id="SSF47413">
    <property type="entry name" value="lambda repressor-like DNA-binding domains"/>
    <property type="match status" value="1"/>
</dbReference>